<organism evidence="3 4">
    <name type="scientific">Tilletia horrida</name>
    <dbReference type="NCBI Taxonomy" id="155126"/>
    <lineage>
        <taxon>Eukaryota</taxon>
        <taxon>Fungi</taxon>
        <taxon>Dikarya</taxon>
        <taxon>Basidiomycota</taxon>
        <taxon>Ustilaginomycotina</taxon>
        <taxon>Exobasidiomycetes</taxon>
        <taxon>Tilletiales</taxon>
        <taxon>Tilletiaceae</taxon>
        <taxon>Tilletia</taxon>
    </lineage>
</organism>
<proteinExistence type="inferred from homology"/>
<keyword evidence="4" id="KW-1185">Reference proteome</keyword>
<evidence type="ECO:0000256" key="2">
    <source>
        <dbReference type="SAM" id="MobiDB-lite"/>
    </source>
</evidence>
<feature type="region of interest" description="Disordered" evidence="2">
    <location>
        <begin position="380"/>
        <end position="460"/>
    </location>
</feature>
<name>A0AAN6G867_9BASI</name>
<accession>A0AAN6G867</accession>
<feature type="compositionally biased region" description="Basic and acidic residues" evidence="2">
    <location>
        <begin position="112"/>
        <end position="121"/>
    </location>
</feature>
<protein>
    <recommendedName>
        <fullName evidence="5">Cell division cycle protein 123</fullName>
    </recommendedName>
</protein>
<feature type="compositionally biased region" description="Low complexity" evidence="2">
    <location>
        <begin position="88"/>
        <end position="100"/>
    </location>
</feature>
<dbReference type="InterPro" id="IPR009772">
    <property type="entry name" value="CDC123"/>
</dbReference>
<dbReference type="Pfam" id="PF07065">
    <property type="entry name" value="D123"/>
    <property type="match status" value="1"/>
</dbReference>
<reference evidence="3" key="1">
    <citation type="journal article" date="2023" name="PhytoFront">
        <title>Draft Genome Resources of Seven Strains of Tilletia horrida, Causal Agent of Kernel Smut of Rice.</title>
        <authorList>
            <person name="Khanal S."/>
            <person name="Antony Babu S."/>
            <person name="Zhou X.G."/>
        </authorList>
    </citation>
    <scope>NUCLEOTIDE SEQUENCE</scope>
    <source>
        <strain evidence="3">TX3</strain>
    </source>
</reference>
<feature type="compositionally biased region" description="Basic and acidic residues" evidence="2">
    <location>
        <begin position="380"/>
        <end position="389"/>
    </location>
</feature>
<sequence>MPGLALQRSSERVPDQAQQAAQEARAEEEAAPSPADALRLTAFARWYPHHRSHAPRATVIDLAALQPDFIPWLESGSFVLPEEPSEEPPAASSFSSSEAARPTSHNADAQGDDDKNEKEEEKDKDDEEDEEEEDALPPPSFPALHAKLRQLIEKYDGAVFPKLNWSAPRDAAWIVPGATLRCTSPADIYLLLKSSDFVATDIAQARELYLPSAGSGITVDAEAAAASAAASTAAVPPLYLVIKQHYAFPTSHEFRCFVHRRRLVALSQRDTATAFPHLQPRATRRTIRRLVRNFWKERLDLAAPSPPISLEQPEQGQEQHEQGTERERIPPPTALLRDYVFDVYLTRDMGRVFLVDLAPWGIARTDPLLWNWDELERRSERWRTERREGQAGTEAGEDEEEGDEEDEEEEDSDEEEETDNDDDEPLPPLRILSSDPAPGGPSTRNNSGVSSSAHTFSHTPTYAHNMVPADFHALASASAGPGGAGKTLEQLREEWAAAVARASVGVDDGDEEED</sequence>
<gene>
    <name evidence="3" type="ORF">OC842_004991</name>
</gene>
<feature type="compositionally biased region" description="Polar residues" evidence="2">
    <location>
        <begin position="442"/>
        <end position="460"/>
    </location>
</feature>
<dbReference type="Proteomes" id="UP001176521">
    <property type="component" value="Unassembled WGS sequence"/>
</dbReference>
<evidence type="ECO:0000313" key="4">
    <source>
        <dbReference type="Proteomes" id="UP001176521"/>
    </source>
</evidence>
<dbReference type="GO" id="GO:0005737">
    <property type="term" value="C:cytoplasm"/>
    <property type="evidence" value="ECO:0007669"/>
    <property type="project" value="TreeGrafter"/>
</dbReference>
<feature type="compositionally biased region" description="Basic and acidic residues" evidence="2">
    <location>
        <begin position="317"/>
        <end position="329"/>
    </location>
</feature>
<dbReference type="EMBL" id="JAPDMQ010000326">
    <property type="protein sequence ID" value="KAK0527067.1"/>
    <property type="molecule type" value="Genomic_DNA"/>
</dbReference>
<dbReference type="AlphaFoldDB" id="A0AAN6G867"/>
<feature type="compositionally biased region" description="Acidic residues" evidence="2">
    <location>
        <begin position="395"/>
        <end position="425"/>
    </location>
</feature>
<dbReference type="PANTHER" id="PTHR15323:SF6">
    <property type="entry name" value="CELL DIVISION CYCLE PROTEIN 123 HOMOLOG"/>
    <property type="match status" value="1"/>
</dbReference>
<feature type="compositionally biased region" description="Acidic residues" evidence="2">
    <location>
        <begin position="122"/>
        <end position="135"/>
    </location>
</feature>
<comment type="similarity">
    <text evidence="1">Belongs to the CDC123 family.</text>
</comment>
<feature type="region of interest" description="Disordered" evidence="2">
    <location>
        <begin position="80"/>
        <end position="141"/>
    </location>
</feature>
<dbReference type="PANTHER" id="PTHR15323">
    <property type="entry name" value="D123 PROTEIN"/>
    <property type="match status" value="1"/>
</dbReference>
<evidence type="ECO:0000313" key="3">
    <source>
        <dbReference type="EMBL" id="KAK0527067.1"/>
    </source>
</evidence>
<feature type="region of interest" description="Disordered" evidence="2">
    <location>
        <begin position="304"/>
        <end position="331"/>
    </location>
</feature>
<comment type="caution">
    <text evidence="3">The sequence shown here is derived from an EMBL/GenBank/DDBJ whole genome shotgun (WGS) entry which is preliminary data.</text>
</comment>
<feature type="region of interest" description="Disordered" evidence="2">
    <location>
        <begin position="1"/>
        <end position="34"/>
    </location>
</feature>
<evidence type="ECO:0008006" key="5">
    <source>
        <dbReference type="Google" id="ProtNLM"/>
    </source>
</evidence>
<evidence type="ECO:0000256" key="1">
    <source>
        <dbReference type="ARBA" id="ARBA00011047"/>
    </source>
</evidence>